<dbReference type="InterPro" id="IPR012334">
    <property type="entry name" value="Pectin_lyas_fold"/>
</dbReference>
<dbReference type="InterPro" id="IPR039448">
    <property type="entry name" value="Beta_helix"/>
</dbReference>
<evidence type="ECO:0000313" key="11">
    <source>
        <dbReference type="EMBL" id="MBL0402830.1"/>
    </source>
</evidence>
<dbReference type="GO" id="GO:0090729">
    <property type="term" value="F:toxin activity"/>
    <property type="evidence" value="ECO:0007669"/>
    <property type="project" value="UniProtKB-KW"/>
</dbReference>
<keyword evidence="12" id="KW-1185">Reference proteome</keyword>
<evidence type="ECO:0000256" key="7">
    <source>
        <dbReference type="ARBA" id="ARBA00023026"/>
    </source>
</evidence>
<dbReference type="InterPro" id="IPR003995">
    <property type="entry name" value="RTX_toxin_determinant-A"/>
</dbReference>
<feature type="compositionally biased region" description="Pro residues" evidence="9">
    <location>
        <begin position="741"/>
        <end position="761"/>
    </location>
</feature>
<dbReference type="Pfam" id="PF13229">
    <property type="entry name" value="Beta_helix"/>
    <property type="match status" value="1"/>
</dbReference>
<keyword evidence="7" id="KW-0843">Virulence</keyword>
<feature type="region of interest" description="Disordered" evidence="9">
    <location>
        <begin position="741"/>
        <end position="779"/>
    </location>
</feature>
<dbReference type="GO" id="GO:0005509">
    <property type="term" value="F:calcium ion binding"/>
    <property type="evidence" value="ECO:0007669"/>
    <property type="project" value="InterPro"/>
</dbReference>
<dbReference type="SUPFAM" id="SSF51120">
    <property type="entry name" value="beta-Roll"/>
    <property type="match status" value="3"/>
</dbReference>
<name>A0A936ZBV8_9HYPH</name>
<dbReference type="SUPFAM" id="SSF51126">
    <property type="entry name" value="Pectin lyase-like"/>
    <property type="match status" value="1"/>
</dbReference>
<dbReference type="PRINTS" id="PR00313">
    <property type="entry name" value="CABNDNGRPT"/>
</dbReference>
<keyword evidence="5" id="KW-0800">Toxin</keyword>
<keyword evidence="8" id="KW-0472">Membrane</keyword>
<evidence type="ECO:0000256" key="2">
    <source>
        <dbReference type="ARBA" id="ARBA00004370"/>
    </source>
</evidence>
<sequence length="969" mass="99211">MALTFNAVDYGANANDGINDTAAINAALKAANAAYLNDPGAGQVTVILPTGTLIVSGSSDKSLGAIQLLTGTILKGAGIGQTILKVADGSVGDITGVVRTPFNEVTTKASLLDLTIDGNRANTAGKIDGFYTGVRPGSTEQDADITVSRVEVMNCSGYGFDPHEQTIRLTIENSISHGNGLDGFVADFIIDGVYRNNIAYDNDRHGFNVTTSTTDLILEGNKAYSNGSSGIVVQRGSENIAWPDGVQIIGGEYSDNTREGILINMAKNVTISGADIHGNLRQGVRIEGSINTIVQNSHIYNNAQAADNTYDEISIRLDADAVTGVTYYSTGTQVLNNVIESSGAINARWGVREEPTNINGGATNTVVSGNAITGTDAGAVSVPGAANPVTGGAGNDTLTGTAGGDEMQGAAGNDVYVVNHSGDVVIENANEGSDTVLAHISETLSANIENLFLQGANPISGTGNELNNWIVGNAASNTLKGLAGADVLDGGAGADSLDGGDGNDTYYVDDANDVIVEKAHNDAQGNSLGGVDTVHSTVSYSLALTTEVENLILDGTANISATGNASQNSLTGNAGSNVLDGQGGADLMTGGAGSDSYVVNHTGDVVVEVAGGGTDTVYSTIAYTLGQFLENLFVQGTAITGTGNELANWISGNDLANKLSGGAGNDVLSGGVGNDTLDGGADTDTAVYAGNRASYTIGGTSSERTVAGGSEGTDTLRGIEIIQFSDGRLVGDVWEPMPIDPGPVNPGPVNPGPTDPVPGTPEQPVVTSMKGDSRDNTVRGDSEANIVKGLGGNDRVYGRSGDDKVYGGSGNDRVYGDAGNDAVYGDSGSDRVYGGSGNDKVNGGSGNDYLSGGAGSDAFVFSSRLGTSSTDRKVSFDTISDFNVKYDNLWLDNAIFKKLGAGSTANPGALDREFFTTGSKAREKDDYLIYNKKTGVLSYDADGSGSKEAVEFAQLKKGLALSHKDIFII</sequence>
<dbReference type="InterPro" id="IPR018511">
    <property type="entry name" value="Hemolysin-typ_Ca-bd_CS"/>
</dbReference>
<evidence type="ECO:0000256" key="5">
    <source>
        <dbReference type="ARBA" id="ARBA00022656"/>
    </source>
</evidence>
<dbReference type="InterPro" id="IPR011050">
    <property type="entry name" value="Pectin_lyase_fold/virulence"/>
</dbReference>
<proteinExistence type="predicted"/>
<dbReference type="PANTHER" id="PTHR38340">
    <property type="entry name" value="S-LAYER PROTEIN"/>
    <property type="match status" value="1"/>
</dbReference>
<evidence type="ECO:0000256" key="4">
    <source>
        <dbReference type="ARBA" id="ARBA00022525"/>
    </source>
</evidence>
<dbReference type="Gene3D" id="2.150.10.10">
    <property type="entry name" value="Serralysin-like metalloprotease, C-terminal"/>
    <property type="match status" value="4"/>
</dbReference>
<dbReference type="PRINTS" id="PR01488">
    <property type="entry name" value="RTXTOXINA"/>
</dbReference>
<evidence type="ECO:0000256" key="6">
    <source>
        <dbReference type="ARBA" id="ARBA00022737"/>
    </source>
</evidence>
<dbReference type="InterPro" id="IPR001343">
    <property type="entry name" value="Hemolysn_Ca-bd"/>
</dbReference>
<evidence type="ECO:0000256" key="1">
    <source>
        <dbReference type="ARBA" id="ARBA00002822"/>
    </source>
</evidence>
<dbReference type="Pfam" id="PF00353">
    <property type="entry name" value="HemolysinCabind"/>
    <property type="match status" value="6"/>
</dbReference>
<dbReference type="SMART" id="SM00710">
    <property type="entry name" value="PbH1"/>
    <property type="match status" value="9"/>
</dbReference>
<dbReference type="InterPro" id="IPR050557">
    <property type="entry name" value="RTX_toxin/Mannuronan_C5-epim"/>
</dbReference>
<dbReference type="AlphaFoldDB" id="A0A936ZBV8"/>
<dbReference type="InterPro" id="IPR011049">
    <property type="entry name" value="Serralysin-like_metalloprot_C"/>
</dbReference>
<comment type="subcellular location">
    <subcellularLocation>
        <location evidence="2">Membrane</location>
    </subcellularLocation>
    <subcellularLocation>
        <location evidence="3">Secreted</location>
    </subcellularLocation>
</comment>
<evidence type="ECO:0000256" key="8">
    <source>
        <dbReference type="ARBA" id="ARBA00023136"/>
    </source>
</evidence>
<dbReference type="PROSITE" id="PS00330">
    <property type="entry name" value="HEMOLYSIN_CALCIUM"/>
    <property type="match status" value="2"/>
</dbReference>
<comment type="caution">
    <text evidence="11">The sequence shown here is derived from an EMBL/GenBank/DDBJ whole genome shotgun (WGS) entry which is preliminary data.</text>
</comment>
<dbReference type="RefSeq" id="WP_202055536.1">
    <property type="nucleotide sequence ID" value="NZ_JAEQMY010000002.1"/>
</dbReference>
<gene>
    <name evidence="11" type="ORF">JKG68_02500</name>
</gene>
<dbReference type="InterPro" id="IPR006626">
    <property type="entry name" value="PbH1"/>
</dbReference>
<evidence type="ECO:0000259" key="10">
    <source>
        <dbReference type="Pfam" id="PF13229"/>
    </source>
</evidence>
<dbReference type="Proteomes" id="UP000605848">
    <property type="component" value="Unassembled WGS sequence"/>
</dbReference>
<keyword evidence="4" id="KW-0964">Secreted</keyword>
<dbReference type="GO" id="GO:0005576">
    <property type="term" value="C:extracellular region"/>
    <property type="evidence" value="ECO:0007669"/>
    <property type="project" value="UniProtKB-SubCell"/>
</dbReference>
<dbReference type="EMBL" id="JAEQMY010000002">
    <property type="protein sequence ID" value="MBL0402830.1"/>
    <property type="molecule type" value="Genomic_DNA"/>
</dbReference>
<keyword evidence="6" id="KW-0677">Repeat</keyword>
<protein>
    <submittedName>
        <fullName evidence="11">Right-handed parallel beta-helix repeat-containing protein</fullName>
    </submittedName>
</protein>
<dbReference type="PANTHER" id="PTHR38340:SF1">
    <property type="entry name" value="S-LAYER PROTEIN"/>
    <property type="match status" value="1"/>
</dbReference>
<dbReference type="Gene3D" id="2.160.20.10">
    <property type="entry name" value="Single-stranded right-handed beta-helix, Pectin lyase-like"/>
    <property type="match status" value="1"/>
</dbReference>
<accession>A0A936ZBV8</accession>
<dbReference type="GO" id="GO:0016020">
    <property type="term" value="C:membrane"/>
    <property type="evidence" value="ECO:0007669"/>
    <property type="project" value="UniProtKB-SubCell"/>
</dbReference>
<reference evidence="11" key="1">
    <citation type="submission" date="2021-01" db="EMBL/GenBank/DDBJ databases">
        <title>Microvirga sp.</title>
        <authorList>
            <person name="Kim M.K."/>
        </authorList>
    </citation>
    <scope>NUCLEOTIDE SEQUENCE</scope>
    <source>
        <strain evidence="11">5420S-16</strain>
    </source>
</reference>
<organism evidence="11 12">
    <name type="scientific">Microvirga aerilata</name>
    <dbReference type="NCBI Taxonomy" id="670292"/>
    <lineage>
        <taxon>Bacteria</taxon>
        <taxon>Pseudomonadati</taxon>
        <taxon>Pseudomonadota</taxon>
        <taxon>Alphaproteobacteria</taxon>
        <taxon>Hyphomicrobiales</taxon>
        <taxon>Methylobacteriaceae</taxon>
        <taxon>Microvirga</taxon>
    </lineage>
</organism>
<feature type="domain" description="Right handed beta helix" evidence="10">
    <location>
        <begin position="143"/>
        <end position="239"/>
    </location>
</feature>
<evidence type="ECO:0000256" key="9">
    <source>
        <dbReference type="SAM" id="MobiDB-lite"/>
    </source>
</evidence>
<comment type="function">
    <text evidence="1">Converts beta-D-mannuronic acid (M) to alpha-L-guluronic acid (G), producing a polymer with gel-forming capacity, required for the formation of the cyst coat.</text>
</comment>
<evidence type="ECO:0000256" key="3">
    <source>
        <dbReference type="ARBA" id="ARBA00004613"/>
    </source>
</evidence>
<evidence type="ECO:0000313" key="12">
    <source>
        <dbReference type="Proteomes" id="UP000605848"/>
    </source>
</evidence>